<dbReference type="SUPFAM" id="SSF142921">
    <property type="entry name" value="WGR domain-like"/>
    <property type="match status" value="1"/>
</dbReference>
<proteinExistence type="predicted"/>
<feature type="domain" description="WGR" evidence="1">
    <location>
        <begin position="1"/>
        <end position="78"/>
    </location>
</feature>
<gene>
    <name evidence="2" type="ORF">ON753_00860</name>
</gene>
<accession>A0ABT3QVK8</accession>
<evidence type="ECO:0000259" key="1">
    <source>
        <dbReference type="PROSITE" id="PS51977"/>
    </source>
</evidence>
<sequence length="78" mass="9065">MEPEDVVLMRIDRSRNMARFYRLSIEPALFGGFVLHRSWGRLGTWGQTRLEHCADLAAARARKAELTAQKLRKGYECR</sequence>
<dbReference type="RefSeq" id="WP_265960655.1">
    <property type="nucleotide sequence ID" value="NZ_JAPEVI010000001.1"/>
</dbReference>
<dbReference type="InterPro" id="IPR036930">
    <property type="entry name" value="WGR_dom_sf"/>
</dbReference>
<reference evidence="2 3" key="1">
    <citation type="journal article" date="2016" name="Int. J. Syst. Evol. Microbiol.">
        <title>Labrenzia salina sp. nov., isolated from the rhizosphere of the halophyte Arthrocnemum macrostachyum.</title>
        <authorList>
            <person name="Camacho M."/>
            <person name="Redondo-Gomez S."/>
            <person name="Rodriguez-Llorente I."/>
            <person name="Rohde M."/>
            <person name="Sproer C."/>
            <person name="Schumann P."/>
            <person name="Klenk H.P."/>
            <person name="Montero-Calasanz M.D.C."/>
        </authorList>
    </citation>
    <scope>NUCLEOTIDE SEQUENCE [LARGE SCALE GENOMIC DNA]</scope>
    <source>
        <strain evidence="2 3">DSM 29163</strain>
    </source>
</reference>
<dbReference type="SMART" id="SM00773">
    <property type="entry name" value="WGR"/>
    <property type="match status" value="1"/>
</dbReference>
<dbReference type="PROSITE" id="PS51977">
    <property type="entry name" value="WGR"/>
    <property type="match status" value="1"/>
</dbReference>
<dbReference type="Gene3D" id="2.20.140.10">
    <property type="entry name" value="WGR domain"/>
    <property type="match status" value="1"/>
</dbReference>
<name>A0ABT3QVK8_9HYPH</name>
<dbReference type="InterPro" id="IPR008893">
    <property type="entry name" value="WGR_domain"/>
</dbReference>
<dbReference type="Pfam" id="PF05406">
    <property type="entry name" value="WGR"/>
    <property type="match status" value="1"/>
</dbReference>
<dbReference type="Proteomes" id="UP001300261">
    <property type="component" value="Unassembled WGS sequence"/>
</dbReference>
<protein>
    <submittedName>
        <fullName evidence="2">WGR domain-containing protein</fullName>
    </submittedName>
</protein>
<evidence type="ECO:0000313" key="2">
    <source>
        <dbReference type="EMBL" id="MCX2720960.1"/>
    </source>
</evidence>
<organism evidence="2 3">
    <name type="scientific">Roseibium salinum</name>
    <dbReference type="NCBI Taxonomy" id="1604349"/>
    <lineage>
        <taxon>Bacteria</taxon>
        <taxon>Pseudomonadati</taxon>
        <taxon>Pseudomonadota</taxon>
        <taxon>Alphaproteobacteria</taxon>
        <taxon>Hyphomicrobiales</taxon>
        <taxon>Stappiaceae</taxon>
        <taxon>Roseibium</taxon>
    </lineage>
</organism>
<keyword evidence="3" id="KW-1185">Reference proteome</keyword>
<dbReference type="EMBL" id="JAPEVI010000001">
    <property type="protein sequence ID" value="MCX2720960.1"/>
    <property type="molecule type" value="Genomic_DNA"/>
</dbReference>
<evidence type="ECO:0000313" key="3">
    <source>
        <dbReference type="Proteomes" id="UP001300261"/>
    </source>
</evidence>
<dbReference type="InterPro" id="IPR049809">
    <property type="entry name" value="YehF/YfeS-like_WGR"/>
</dbReference>
<comment type="caution">
    <text evidence="2">The sequence shown here is derived from an EMBL/GenBank/DDBJ whole genome shotgun (WGS) entry which is preliminary data.</text>
</comment>
<dbReference type="CDD" id="cd07996">
    <property type="entry name" value="WGR_MMR_like"/>
    <property type="match status" value="1"/>
</dbReference>